<feature type="transmembrane region" description="Helical" evidence="1">
    <location>
        <begin position="6"/>
        <end position="24"/>
    </location>
</feature>
<name>A0A2C9XRF5_9ENTE</name>
<gene>
    <name evidence="2" type="ORF">A5844_000211</name>
</gene>
<dbReference type="Proteomes" id="UP000194933">
    <property type="component" value="Unassembled WGS sequence"/>
</dbReference>
<reference evidence="2 3" key="1">
    <citation type="submission" date="2017-05" db="EMBL/GenBank/DDBJ databases">
        <title>The Genome Sequence of Enterococcus sp. 10A9_DIV0425.</title>
        <authorList>
            <consortium name="The Broad Institute Genomics Platform"/>
            <consortium name="The Broad Institute Genomic Center for Infectious Diseases"/>
            <person name="Earl A."/>
            <person name="Manson A."/>
            <person name="Schwartman J."/>
            <person name="Gilmore M."/>
            <person name="Abouelleil A."/>
            <person name="Cao P."/>
            <person name="Chapman S."/>
            <person name="Cusick C."/>
            <person name="Shea T."/>
            <person name="Young S."/>
            <person name="Neafsey D."/>
            <person name="Nusbaum C."/>
            <person name="Birren B."/>
        </authorList>
    </citation>
    <scope>NUCLEOTIDE SEQUENCE [LARGE SCALE GENOMIC DNA]</scope>
    <source>
        <strain evidence="2 3">10A9_DIV0425</strain>
    </source>
</reference>
<dbReference type="AlphaFoldDB" id="A0A2C9XRF5"/>
<dbReference type="EMBL" id="NGMO01000001">
    <property type="protein sequence ID" value="OTP11996.1"/>
    <property type="molecule type" value="Genomic_DNA"/>
</dbReference>
<keyword evidence="1" id="KW-1133">Transmembrane helix</keyword>
<accession>A0A2C9XRF5</accession>
<dbReference type="PANTHER" id="PTHR36433">
    <property type="entry name" value="HYPOTHETICAL CYTOSOLIC PROTEIN"/>
    <property type="match status" value="1"/>
</dbReference>
<dbReference type="Pfam" id="PF06486">
    <property type="entry name" value="DUF1093"/>
    <property type="match status" value="1"/>
</dbReference>
<keyword evidence="1" id="KW-0812">Transmembrane</keyword>
<keyword evidence="3" id="KW-1185">Reference proteome</keyword>
<evidence type="ECO:0000313" key="3">
    <source>
        <dbReference type="Proteomes" id="UP000194933"/>
    </source>
</evidence>
<dbReference type="PANTHER" id="PTHR36433:SF2">
    <property type="entry name" value="YXEA FAMILY PROTEIN"/>
    <property type="match status" value="1"/>
</dbReference>
<evidence type="ECO:0008006" key="4">
    <source>
        <dbReference type="Google" id="ProtNLM"/>
    </source>
</evidence>
<keyword evidence="1" id="KW-0472">Membrane</keyword>
<sequence>MKVIKVLVGISLFCGFALVGLKFYTQGMYGDLPGVIDQLNPLVTKGEVYVKTKEPDDVNSFGTANYIQKAVDAKGKERMIEFKGLSVLKKGHYLKLKNKGAFVESYEEVPASDVPREAKKIIQ</sequence>
<comment type="caution">
    <text evidence="2">The sequence shown here is derived from an EMBL/GenBank/DDBJ whole genome shotgun (WGS) entry which is preliminary data.</text>
</comment>
<dbReference type="InterPro" id="IPR006542">
    <property type="entry name" value="DUF1093"/>
</dbReference>
<dbReference type="Gene3D" id="2.40.50.480">
    <property type="match status" value="1"/>
</dbReference>
<dbReference type="InterPro" id="IPR036166">
    <property type="entry name" value="YxeA-like_sf"/>
</dbReference>
<organism evidence="2 3">
    <name type="scientific">Candidatus Enterococcus wittei</name>
    <dbReference type="NCBI Taxonomy" id="1987383"/>
    <lineage>
        <taxon>Bacteria</taxon>
        <taxon>Bacillati</taxon>
        <taxon>Bacillota</taxon>
        <taxon>Bacilli</taxon>
        <taxon>Lactobacillales</taxon>
        <taxon>Enterococcaceae</taxon>
        <taxon>Enterococcus</taxon>
    </lineage>
</organism>
<evidence type="ECO:0000256" key="1">
    <source>
        <dbReference type="SAM" id="Phobius"/>
    </source>
</evidence>
<dbReference type="RefSeq" id="WP_086283224.1">
    <property type="nucleotide sequence ID" value="NZ_NGMO01000001.1"/>
</dbReference>
<evidence type="ECO:0000313" key="2">
    <source>
        <dbReference type="EMBL" id="OTP11996.1"/>
    </source>
</evidence>
<protein>
    <recommendedName>
        <fullName evidence="4">YxeA family protein</fullName>
    </recommendedName>
</protein>
<dbReference type="STRING" id="1987383.A5844_000211"/>
<dbReference type="NCBIfam" id="TIGR01655">
    <property type="entry name" value="yxeA_fam"/>
    <property type="match status" value="1"/>
</dbReference>
<dbReference type="SUPFAM" id="SSF159121">
    <property type="entry name" value="BC4932-like"/>
    <property type="match status" value="1"/>
</dbReference>
<proteinExistence type="predicted"/>